<dbReference type="PIRSF" id="PIRSF034285">
    <property type="entry name" value="UCP034285"/>
    <property type="match status" value="1"/>
</dbReference>
<proteinExistence type="predicted"/>
<protein>
    <submittedName>
        <fullName evidence="1">Protein ImuA</fullName>
    </submittedName>
</protein>
<dbReference type="InterPro" id="IPR017026">
    <property type="entry name" value="ImuA"/>
</dbReference>
<reference evidence="1 2" key="1">
    <citation type="submission" date="2016-11" db="EMBL/GenBank/DDBJ databases">
        <authorList>
            <person name="Jaros S."/>
            <person name="Januszkiewicz K."/>
            <person name="Wedrychowicz H."/>
        </authorList>
    </citation>
    <scope>NUCLEOTIDE SEQUENCE [LARGE SCALE GENOMIC DNA]</scope>
    <source>
        <strain evidence="1 2">DSM 24787</strain>
    </source>
</reference>
<name>A0A1N6IXB3_9BACT</name>
<evidence type="ECO:0000313" key="2">
    <source>
        <dbReference type="Proteomes" id="UP000185003"/>
    </source>
</evidence>
<dbReference type="AlphaFoldDB" id="A0A1N6IXB3"/>
<dbReference type="InterPro" id="IPR027417">
    <property type="entry name" value="P-loop_NTPase"/>
</dbReference>
<sequence>MTSGKADIIAALQKEILSLQGYKAEGDTAVVNVGLEPITRSFPNAIFPTGTIHELLTEAPEHTAASGGFMAALLSSLMQQGGVCLWTSTSRRFFPPALKAFGVEPDRFIFIDLHRERDVLWTIEECLKCRGLVAVIADLAEISFTQSRRLQLAAEQSNVTAFILRTNPRKLNQIASTAQWRIKPLPSQLEEGLPGVGFPRWKVELLKVRNGQPGKWELEWSFDQFKVLPEHVDTVTSDPPKRKAG</sequence>
<dbReference type="Proteomes" id="UP000185003">
    <property type="component" value="Unassembled WGS sequence"/>
</dbReference>
<organism evidence="1 2">
    <name type="scientific">Chitinophaga niabensis</name>
    <dbReference type="NCBI Taxonomy" id="536979"/>
    <lineage>
        <taxon>Bacteria</taxon>
        <taxon>Pseudomonadati</taxon>
        <taxon>Bacteroidota</taxon>
        <taxon>Chitinophagia</taxon>
        <taxon>Chitinophagales</taxon>
        <taxon>Chitinophagaceae</taxon>
        <taxon>Chitinophaga</taxon>
    </lineage>
</organism>
<evidence type="ECO:0000313" key="1">
    <source>
        <dbReference type="EMBL" id="SIO36652.1"/>
    </source>
</evidence>
<accession>A0A1N6IXB3</accession>
<dbReference type="RefSeq" id="WP_074240673.1">
    <property type="nucleotide sequence ID" value="NZ_FSRA01000002.1"/>
</dbReference>
<dbReference type="EMBL" id="FSRA01000002">
    <property type="protein sequence ID" value="SIO36652.1"/>
    <property type="molecule type" value="Genomic_DNA"/>
</dbReference>
<dbReference type="STRING" id="536979.SAMN04488055_3429"/>
<dbReference type="SUPFAM" id="SSF52540">
    <property type="entry name" value="P-loop containing nucleoside triphosphate hydrolases"/>
    <property type="match status" value="1"/>
</dbReference>
<gene>
    <name evidence="1" type="ORF">SAMN04488055_3429</name>
</gene>
<keyword evidence="2" id="KW-1185">Reference proteome</keyword>
<dbReference type="OrthoDB" id="836928at2"/>
<dbReference type="Gene3D" id="3.40.50.300">
    <property type="entry name" value="P-loop containing nucleotide triphosphate hydrolases"/>
    <property type="match status" value="1"/>
</dbReference>